<dbReference type="Proteomes" id="UP000294937">
    <property type="component" value="Unassembled WGS sequence"/>
</dbReference>
<accession>A0A4R3L9Y3</accession>
<dbReference type="InterPro" id="IPR009507">
    <property type="entry name" value="UPF0435"/>
</dbReference>
<dbReference type="RefSeq" id="WP_165875826.1">
    <property type="nucleotide sequence ID" value="NZ_SMAG01000002.1"/>
</dbReference>
<dbReference type="AlphaFoldDB" id="A0A4R3L9Y3"/>
<keyword evidence="2" id="KW-1185">Reference proteome</keyword>
<comment type="caution">
    <text evidence="1">The sequence shown here is derived from an EMBL/GenBank/DDBJ whole genome shotgun (WGS) entry which is preliminary data.</text>
</comment>
<protein>
    <submittedName>
        <fullName evidence="1">Uncharacterized protein YfkK (UPF0435 family)</fullName>
    </submittedName>
</protein>
<evidence type="ECO:0000313" key="1">
    <source>
        <dbReference type="EMBL" id="TCS95950.1"/>
    </source>
</evidence>
<evidence type="ECO:0000313" key="2">
    <source>
        <dbReference type="Proteomes" id="UP000294937"/>
    </source>
</evidence>
<proteinExistence type="predicted"/>
<dbReference type="Pfam" id="PF06569">
    <property type="entry name" value="DUF1128"/>
    <property type="match status" value="1"/>
</dbReference>
<sequence length="76" mass="8914">MNLENVSQENLIFIVNEIKSNLKVVNAAIFNHEDFHLSQYEELLEIYFLVKKKKGQLSMYEVEGVLEELGSLRKQK</sequence>
<organism evidence="1 2">
    <name type="scientific">Hazenella coriacea</name>
    <dbReference type="NCBI Taxonomy" id="1179467"/>
    <lineage>
        <taxon>Bacteria</taxon>
        <taxon>Bacillati</taxon>
        <taxon>Bacillota</taxon>
        <taxon>Bacilli</taxon>
        <taxon>Bacillales</taxon>
        <taxon>Thermoactinomycetaceae</taxon>
        <taxon>Hazenella</taxon>
    </lineage>
</organism>
<name>A0A4R3L9Y3_9BACL</name>
<gene>
    <name evidence="1" type="ORF">EDD58_102534</name>
</gene>
<dbReference type="EMBL" id="SMAG01000002">
    <property type="protein sequence ID" value="TCS95950.1"/>
    <property type="molecule type" value="Genomic_DNA"/>
</dbReference>
<reference evidence="1 2" key="1">
    <citation type="submission" date="2019-03" db="EMBL/GenBank/DDBJ databases">
        <title>Genomic Encyclopedia of Type Strains, Phase IV (KMG-IV): sequencing the most valuable type-strain genomes for metagenomic binning, comparative biology and taxonomic classification.</title>
        <authorList>
            <person name="Goeker M."/>
        </authorList>
    </citation>
    <scope>NUCLEOTIDE SEQUENCE [LARGE SCALE GENOMIC DNA]</scope>
    <source>
        <strain evidence="1 2">DSM 45707</strain>
    </source>
</reference>